<dbReference type="Proteomes" id="UP000076167">
    <property type="component" value="Unassembled WGS sequence"/>
</dbReference>
<dbReference type="EMBL" id="LPXL01000056">
    <property type="protein sequence ID" value="KZC97210.1"/>
    <property type="molecule type" value="Genomic_DNA"/>
</dbReference>
<keyword evidence="2" id="KW-1185">Reference proteome</keyword>
<reference evidence="1 2" key="1">
    <citation type="submission" date="2015-12" db="EMBL/GenBank/DDBJ databases">
        <title>Genome sequence of Thalassospira xiamenensis MCCC 1A03005.</title>
        <authorList>
            <person name="Lu L."/>
            <person name="Lai Q."/>
            <person name="Shao Z."/>
            <person name="Qian P."/>
        </authorList>
    </citation>
    <scope>NUCLEOTIDE SEQUENCE [LARGE SCALE GENOMIC DNA]</scope>
    <source>
        <strain evidence="1 2">MCCC 1A03005</strain>
    </source>
</reference>
<sequence length="401" mass="44823">MKGTIMTKIEWTQRPGTKGETWNPIRARNKATGGTGHFCTKVSAGCQNCYAADFQKRFKNPVRYAAQDADQVEIFLDAIVVRQPLMWKKPRTIFVCSMTDLFYEGHCDEWIDDIFAIAALCPQHTFIVLTKRIEATRQYMTSIDNNDGGRLEGFRDAMIEGAAQRIHFERTREDPSMWLAVHLPLPNVWIGTSAEDQATAIERIPTLLTTPAAVRFISAEPLLGPVELDNLIIADLPTGEWSFNCLDNEGLDIEDDEAFKGATIDWVICGGESGHKARTMHPDWARSLRDQCKAASVPFFFKQWGAWLPWESADAPFWLSQNDAYVDGHNLFPSEMESDPNWNDGLSFVSDGESHAVFQKVGKKAAGRLLDGVEHNAFPTVSANENRTAESELVKSGTFAA</sequence>
<dbReference type="InterPro" id="IPR011101">
    <property type="entry name" value="DUF5131"/>
</dbReference>
<evidence type="ECO:0000313" key="2">
    <source>
        <dbReference type="Proteomes" id="UP000076167"/>
    </source>
</evidence>
<evidence type="ECO:0008006" key="3">
    <source>
        <dbReference type="Google" id="ProtNLM"/>
    </source>
</evidence>
<evidence type="ECO:0000313" key="1">
    <source>
        <dbReference type="EMBL" id="KZC97210.1"/>
    </source>
</evidence>
<accession>A0ABR5XXR9</accession>
<proteinExistence type="predicted"/>
<comment type="caution">
    <text evidence="1">The sequence shown here is derived from an EMBL/GenBank/DDBJ whole genome shotgun (WGS) entry which is preliminary data.</text>
</comment>
<name>A0ABR5XXR9_9PROT</name>
<gene>
    <name evidence="1" type="ORF">AUP40_04535</name>
</gene>
<protein>
    <recommendedName>
        <fullName evidence="3">Phage protein Gp37/Gp68</fullName>
    </recommendedName>
</protein>
<dbReference type="Pfam" id="PF07505">
    <property type="entry name" value="DUF5131"/>
    <property type="match status" value="1"/>
</dbReference>
<organism evidence="1 2">
    <name type="scientific">Thalassospira xiamenensis</name>
    <dbReference type="NCBI Taxonomy" id="220697"/>
    <lineage>
        <taxon>Bacteria</taxon>
        <taxon>Pseudomonadati</taxon>
        <taxon>Pseudomonadota</taxon>
        <taxon>Alphaproteobacteria</taxon>
        <taxon>Rhodospirillales</taxon>
        <taxon>Thalassospiraceae</taxon>
        <taxon>Thalassospira</taxon>
    </lineage>
</organism>